<comment type="caution">
    <text evidence="1">The sequence shown here is derived from an EMBL/GenBank/DDBJ whole genome shotgun (WGS) entry which is preliminary data.</text>
</comment>
<sequence>MLIITVAEAIRPPNPPKPRLARNTSHEKLPTPQQVCIFAAVAALLLGRSFLGYEPNDLYHLLAALLNKTWNDDPSLLTGLSEDELYPSELRTYYQSNPPSDLTRWHTVRTTLIVPAALSRTAVKAIEFSDEIPEIKSDWQYVHIFKPHARPPTSRMRCSMWGKHTTGGGSNQQTWDAILAIADHRMFEVYRHILHEVGTHTAQPFWTEQSHHWVLFLEYLYILGINNARLLVREAVYSLRQLKYKNIADTDSASLHSCLMYAEHLSYHRKLMNKIREELVLFPTQWTVSQQIPSWTDSIRDSCHTAENEIAKAHKEAVDLLKLTCHLGSTFLFHNVNTLLTRAPASIS</sequence>
<protein>
    <submittedName>
        <fullName evidence="1">Uncharacterized protein</fullName>
    </submittedName>
</protein>
<reference evidence="1 2" key="1">
    <citation type="submission" date="2024-07" db="EMBL/GenBank/DDBJ databases">
        <title>Section-level genome sequencing and comparative genomics of Aspergillus sections Usti and Cavernicolus.</title>
        <authorList>
            <consortium name="Lawrence Berkeley National Laboratory"/>
            <person name="Nybo J.L."/>
            <person name="Vesth T.C."/>
            <person name="Theobald S."/>
            <person name="Frisvad J.C."/>
            <person name="Larsen T.O."/>
            <person name="Kjaerboelling I."/>
            <person name="Rothschild-Mancinelli K."/>
            <person name="Lyhne E.K."/>
            <person name="Kogle M.E."/>
            <person name="Barry K."/>
            <person name="Clum A."/>
            <person name="Na H."/>
            <person name="Ledsgaard L."/>
            <person name="Lin J."/>
            <person name="Lipzen A."/>
            <person name="Kuo A."/>
            <person name="Riley R."/>
            <person name="Mondo S."/>
            <person name="Labutti K."/>
            <person name="Haridas S."/>
            <person name="Pangalinan J."/>
            <person name="Salamov A.A."/>
            <person name="Simmons B.A."/>
            <person name="Magnuson J.K."/>
            <person name="Chen J."/>
            <person name="Drula E."/>
            <person name="Henrissat B."/>
            <person name="Wiebenga A."/>
            <person name="Lubbers R.J."/>
            <person name="Gomes A.C."/>
            <person name="Makela M.R."/>
            <person name="Stajich J."/>
            <person name="Grigoriev I.V."/>
            <person name="Mortensen U.H."/>
            <person name="De Vries R.P."/>
            <person name="Baker S.E."/>
            <person name="Andersen M.R."/>
        </authorList>
    </citation>
    <scope>NUCLEOTIDE SEQUENCE [LARGE SCALE GENOMIC DNA]</scope>
    <source>
        <strain evidence="1 2">CBS 209.92</strain>
    </source>
</reference>
<organism evidence="1 2">
    <name type="scientific">Aspergillus keveii</name>
    <dbReference type="NCBI Taxonomy" id="714993"/>
    <lineage>
        <taxon>Eukaryota</taxon>
        <taxon>Fungi</taxon>
        <taxon>Dikarya</taxon>
        <taxon>Ascomycota</taxon>
        <taxon>Pezizomycotina</taxon>
        <taxon>Eurotiomycetes</taxon>
        <taxon>Eurotiomycetidae</taxon>
        <taxon>Eurotiales</taxon>
        <taxon>Aspergillaceae</taxon>
        <taxon>Aspergillus</taxon>
        <taxon>Aspergillus subgen. Nidulantes</taxon>
    </lineage>
</organism>
<name>A0ABR4FT70_9EURO</name>
<evidence type="ECO:0000313" key="2">
    <source>
        <dbReference type="Proteomes" id="UP001610563"/>
    </source>
</evidence>
<dbReference type="EMBL" id="JBFTWV010000117">
    <property type="protein sequence ID" value="KAL2786459.1"/>
    <property type="molecule type" value="Genomic_DNA"/>
</dbReference>
<keyword evidence="2" id="KW-1185">Reference proteome</keyword>
<proteinExistence type="predicted"/>
<accession>A0ABR4FT70</accession>
<gene>
    <name evidence="1" type="ORF">BJX66DRAFT_30913</name>
</gene>
<evidence type="ECO:0000313" key="1">
    <source>
        <dbReference type="EMBL" id="KAL2786459.1"/>
    </source>
</evidence>
<dbReference type="Proteomes" id="UP001610563">
    <property type="component" value="Unassembled WGS sequence"/>
</dbReference>